<keyword evidence="15" id="KW-1185">Reference proteome</keyword>
<keyword evidence="9 10" id="KW-0472">Membrane</keyword>
<evidence type="ECO:0000256" key="7">
    <source>
        <dbReference type="ARBA" id="ARBA00022777"/>
    </source>
</evidence>
<dbReference type="PROSITE" id="PS50839">
    <property type="entry name" value="CHASE"/>
    <property type="match status" value="1"/>
</dbReference>
<evidence type="ECO:0000256" key="5">
    <source>
        <dbReference type="ARBA" id="ARBA00022679"/>
    </source>
</evidence>
<evidence type="ECO:0000256" key="8">
    <source>
        <dbReference type="ARBA" id="ARBA00022989"/>
    </source>
</evidence>
<dbReference type="InterPro" id="IPR004358">
    <property type="entry name" value="Sig_transdc_His_kin-like_C"/>
</dbReference>
<dbReference type="RefSeq" id="WP_281755693.1">
    <property type="nucleotide sequence ID" value="NZ_BRVP01000020.1"/>
</dbReference>
<feature type="domain" description="Histidine kinase" evidence="11">
    <location>
        <begin position="610"/>
        <end position="823"/>
    </location>
</feature>
<evidence type="ECO:0000313" key="15">
    <source>
        <dbReference type="Proteomes" id="UP001143545"/>
    </source>
</evidence>
<evidence type="ECO:0000256" key="6">
    <source>
        <dbReference type="ARBA" id="ARBA00022692"/>
    </source>
</evidence>
<dbReference type="SMART" id="SM00387">
    <property type="entry name" value="HATPase_c"/>
    <property type="match status" value="1"/>
</dbReference>
<comment type="catalytic activity">
    <reaction evidence="1">
        <text>ATP + protein L-histidine = ADP + protein N-phospho-L-histidine.</text>
        <dbReference type="EC" id="2.7.13.3"/>
    </reaction>
</comment>
<dbReference type="CDD" id="cd00130">
    <property type="entry name" value="PAS"/>
    <property type="match status" value="1"/>
</dbReference>
<dbReference type="SMART" id="SM00086">
    <property type="entry name" value="PAC"/>
    <property type="match status" value="2"/>
</dbReference>
<dbReference type="PRINTS" id="PR00344">
    <property type="entry name" value="BCTRLSENSOR"/>
</dbReference>
<dbReference type="InterPro" id="IPR003594">
    <property type="entry name" value="HATPase_dom"/>
</dbReference>
<dbReference type="Proteomes" id="UP001143545">
    <property type="component" value="Unassembled WGS sequence"/>
</dbReference>
<reference evidence="14" key="1">
    <citation type="submission" date="2022-07" db="EMBL/GenBank/DDBJ databases">
        <title>Taxonomy of Novel Oxalotrophic and Methylotrophic Bacteria.</title>
        <authorList>
            <person name="Sahin N."/>
            <person name="Tani A."/>
        </authorList>
    </citation>
    <scope>NUCLEOTIDE SEQUENCE</scope>
    <source>
        <strain evidence="14">AM327</strain>
    </source>
</reference>
<dbReference type="InterPro" id="IPR006189">
    <property type="entry name" value="CHASE_dom"/>
</dbReference>
<dbReference type="InterPro" id="IPR052162">
    <property type="entry name" value="Sensor_kinase/Photoreceptor"/>
</dbReference>
<feature type="domain" description="CHASE" evidence="13">
    <location>
        <begin position="112"/>
        <end position="202"/>
    </location>
</feature>
<dbReference type="NCBIfam" id="TIGR00229">
    <property type="entry name" value="sensory_box"/>
    <property type="match status" value="1"/>
</dbReference>
<evidence type="ECO:0000259" key="12">
    <source>
        <dbReference type="PROSITE" id="PS50113"/>
    </source>
</evidence>
<dbReference type="PANTHER" id="PTHR43304">
    <property type="entry name" value="PHYTOCHROME-LIKE PROTEIN CPH1"/>
    <property type="match status" value="1"/>
</dbReference>
<dbReference type="InterPro" id="IPR005467">
    <property type="entry name" value="His_kinase_dom"/>
</dbReference>
<dbReference type="EMBL" id="BRVP01000020">
    <property type="protein sequence ID" value="GLB53607.1"/>
    <property type="molecule type" value="Genomic_DNA"/>
</dbReference>
<keyword evidence="7" id="KW-0418">Kinase</keyword>
<name>A0A9W6B8K5_9FLAO</name>
<evidence type="ECO:0000256" key="3">
    <source>
        <dbReference type="ARBA" id="ARBA00012438"/>
    </source>
</evidence>
<dbReference type="GO" id="GO:0007165">
    <property type="term" value="P:signal transduction"/>
    <property type="evidence" value="ECO:0007669"/>
    <property type="project" value="UniProtKB-ARBA"/>
</dbReference>
<keyword evidence="6 10" id="KW-0812">Transmembrane</keyword>
<feature type="transmembrane region" description="Helical" evidence="10">
    <location>
        <begin position="21"/>
        <end position="38"/>
    </location>
</feature>
<dbReference type="Pfam" id="PF13426">
    <property type="entry name" value="PAS_9"/>
    <property type="match status" value="1"/>
</dbReference>
<feature type="transmembrane region" description="Helical" evidence="10">
    <location>
        <begin position="261"/>
        <end position="283"/>
    </location>
</feature>
<dbReference type="SMART" id="SM01079">
    <property type="entry name" value="CHASE"/>
    <property type="match status" value="1"/>
</dbReference>
<dbReference type="PROSITE" id="PS50109">
    <property type="entry name" value="HIS_KIN"/>
    <property type="match status" value="1"/>
</dbReference>
<accession>A0A9W6B8K5</accession>
<keyword evidence="4" id="KW-0597">Phosphoprotein</keyword>
<proteinExistence type="predicted"/>
<dbReference type="InterPro" id="IPR000700">
    <property type="entry name" value="PAS-assoc_C"/>
</dbReference>
<dbReference type="InterPro" id="IPR035965">
    <property type="entry name" value="PAS-like_dom_sf"/>
</dbReference>
<evidence type="ECO:0000256" key="1">
    <source>
        <dbReference type="ARBA" id="ARBA00000085"/>
    </source>
</evidence>
<dbReference type="GO" id="GO:0016020">
    <property type="term" value="C:membrane"/>
    <property type="evidence" value="ECO:0007669"/>
    <property type="project" value="UniProtKB-SubCell"/>
</dbReference>
<evidence type="ECO:0000259" key="11">
    <source>
        <dbReference type="PROSITE" id="PS50109"/>
    </source>
</evidence>
<dbReference type="PROSITE" id="PS50113">
    <property type="entry name" value="PAC"/>
    <property type="match status" value="1"/>
</dbReference>
<dbReference type="Gene3D" id="3.30.565.10">
    <property type="entry name" value="Histidine kinase-like ATPase, C-terminal domain"/>
    <property type="match status" value="1"/>
</dbReference>
<gene>
    <name evidence="14" type="ORF">NBRC110019_26480</name>
</gene>
<evidence type="ECO:0000256" key="4">
    <source>
        <dbReference type="ARBA" id="ARBA00022553"/>
    </source>
</evidence>
<evidence type="ECO:0000313" key="14">
    <source>
        <dbReference type="EMBL" id="GLB53607.1"/>
    </source>
</evidence>
<dbReference type="InterPro" id="IPR036890">
    <property type="entry name" value="HATPase_C_sf"/>
</dbReference>
<comment type="caution">
    <text evidence="14">The sequence shown here is derived from an EMBL/GenBank/DDBJ whole genome shotgun (WGS) entry which is preliminary data.</text>
</comment>
<dbReference type="InterPro" id="IPR000014">
    <property type="entry name" value="PAS"/>
</dbReference>
<dbReference type="AlphaFoldDB" id="A0A9W6B8K5"/>
<comment type="subcellular location">
    <subcellularLocation>
        <location evidence="2">Membrane</location>
    </subcellularLocation>
</comment>
<evidence type="ECO:0000256" key="2">
    <source>
        <dbReference type="ARBA" id="ARBA00004370"/>
    </source>
</evidence>
<evidence type="ECO:0000259" key="13">
    <source>
        <dbReference type="PROSITE" id="PS50839"/>
    </source>
</evidence>
<dbReference type="Pfam" id="PF03924">
    <property type="entry name" value="CHASE"/>
    <property type="match status" value="1"/>
</dbReference>
<dbReference type="InterPro" id="IPR001610">
    <property type="entry name" value="PAC"/>
</dbReference>
<keyword evidence="8 10" id="KW-1133">Transmembrane helix</keyword>
<dbReference type="EC" id="2.7.13.3" evidence="3"/>
<dbReference type="PANTHER" id="PTHR43304:SF1">
    <property type="entry name" value="PAC DOMAIN-CONTAINING PROTEIN"/>
    <property type="match status" value="1"/>
</dbReference>
<dbReference type="SUPFAM" id="SSF55785">
    <property type="entry name" value="PYP-like sensor domain (PAS domain)"/>
    <property type="match status" value="2"/>
</dbReference>
<feature type="domain" description="PAC" evidence="12">
    <location>
        <begin position="378"/>
        <end position="430"/>
    </location>
</feature>
<dbReference type="Gene3D" id="3.30.450.350">
    <property type="entry name" value="CHASE domain"/>
    <property type="match status" value="1"/>
</dbReference>
<evidence type="ECO:0000256" key="10">
    <source>
        <dbReference type="SAM" id="Phobius"/>
    </source>
</evidence>
<sequence length="823" mass="94787">MSIKNKSKYNLTNLIVLKPKVFSVICFFILSLIGFFIIKQQHSISEEKERLEMQKMLNVVQRNIEQILQNSHTITLSLAQTIDRTGTPQNFEAVAKRLLDNNKNIDIVQLVPNGVIKYIYPLKGNEEAIGLNLFNTKHTKDEALKTIERNDIYFAGPLELVQGGKAIIGRTPIYRDRKFWGFSAIIISLSNLLKEAGLSDFNISGYFIQLSKINPVTNKEEFFLDNPYNFDSSIKETIKLPQGNWSIHLVKEKSNTALISLYPTIILWVIFCISSTILLYFLLKKPSELQQVIVNQDERISKNEKELQVIFDNAALGIAVIDIRSRVFIKVNQQLSKMLECPISSLLKANVHEFILEKDTSNFDSLLNDLREGNLNKFSATKKLISKNKKIIWANITVSPMWHKGENPSSYITVIEDITEKKKSSELLQKSESRFKSLFEDSPIPLSEEDMSGVQEELKKLDLSKLPPTKIYRYFKEHPKDLYRCINKTNIIDINKEMMLLKDTNSKNEYINNYKLFTLNRAPNYLIKKLIAIIKNQTSFVGETKIQTFNGEEKDVLVKWYVVPGYENNYKRVFVSTENITERKNAVRELKKSHNTLIERNKRLLDFSYIISHNLRSHTSNIQTIIDNLEYVDNEEERTELLGLLKQVSDSLDETIHNLNEITSIRANVNISREPLDIYSYTQKTINILSSKIDKSNAIIHNKIEPDTIILYNPAYLESILLNLLSNAIKYAHSERQPEISIYTRTFKGNLQLFVKDNGIGIDLEKHGEKIFGMYKTFTKRDDSRGIGLFITKNQVEGMGGKIEVKSSINEGSIFKVFFNEPK</sequence>
<dbReference type="GO" id="GO:0004673">
    <property type="term" value="F:protein histidine kinase activity"/>
    <property type="evidence" value="ECO:0007669"/>
    <property type="project" value="UniProtKB-EC"/>
</dbReference>
<keyword evidence="5" id="KW-0808">Transferase</keyword>
<evidence type="ECO:0000256" key="9">
    <source>
        <dbReference type="ARBA" id="ARBA00023136"/>
    </source>
</evidence>
<organism evidence="14 15">
    <name type="scientific">Neptunitalea chrysea</name>
    <dbReference type="NCBI Taxonomy" id="1647581"/>
    <lineage>
        <taxon>Bacteria</taxon>
        <taxon>Pseudomonadati</taxon>
        <taxon>Bacteroidota</taxon>
        <taxon>Flavobacteriia</taxon>
        <taxon>Flavobacteriales</taxon>
        <taxon>Flavobacteriaceae</taxon>
        <taxon>Neptunitalea</taxon>
    </lineage>
</organism>
<protein>
    <recommendedName>
        <fullName evidence="3">histidine kinase</fullName>
        <ecNumber evidence="3">2.7.13.3</ecNumber>
    </recommendedName>
</protein>
<dbReference type="InterPro" id="IPR042240">
    <property type="entry name" value="CHASE_sf"/>
</dbReference>
<dbReference type="SUPFAM" id="SSF55874">
    <property type="entry name" value="ATPase domain of HSP90 chaperone/DNA topoisomerase II/histidine kinase"/>
    <property type="match status" value="1"/>
</dbReference>
<dbReference type="Gene3D" id="3.30.450.20">
    <property type="entry name" value="PAS domain"/>
    <property type="match status" value="1"/>
</dbReference>
<dbReference type="Pfam" id="PF02518">
    <property type="entry name" value="HATPase_c"/>
    <property type="match status" value="1"/>
</dbReference>